<dbReference type="EMBL" id="CAJNOU010000213">
    <property type="protein sequence ID" value="CAF0918033.1"/>
    <property type="molecule type" value="Genomic_DNA"/>
</dbReference>
<sequence length="165" mass="19263">MSTIELLKSSGREDLCTRFTNDLNTAMSEWKAIKESNLTKVIISDDNLNEENMEVDDEQDDKLKKQLIISEYNDIDYRFLDHDMDHRMVTTTTTTIRPDNDYHNERRKDITKKSRFSDVILSGHHDADDRAIKSNLMGEDREKRTTIIGNDSDFRTGDMKKTSPR</sequence>
<organism evidence="2 3">
    <name type="scientific">Rotaria sordida</name>
    <dbReference type="NCBI Taxonomy" id="392033"/>
    <lineage>
        <taxon>Eukaryota</taxon>
        <taxon>Metazoa</taxon>
        <taxon>Spiralia</taxon>
        <taxon>Gnathifera</taxon>
        <taxon>Rotifera</taxon>
        <taxon>Eurotatoria</taxon>
        <taxon>Bdelloidea</taxon>
        <taxon>Philodinida</taxon>
        <taxon>Philodinidae</taxon>
        <taxon>Rotaria</taxon>
    </lineage>
</organism>
<name>A0A814ASY7_9BILA</name>
<protein>
    <submittedName>
        <fullName evidence="2">Uncharacterized protein</fullName>
    </submittedName>
</protein>
<dbReference type="Proteomes" id="UP000663889">
    <property type="component" value="Unassembled WGS sequence"/>
</dbReference>
<feature type="compositionally biased region" description="Basic and acidic residues" evidence="1">
    <location>
        <begin position="127"/>
        <end position="145"/>
    </location>
</feature>
<feature type="compositionally biased region" description="Basic and acidic residues" evidence="1">
    <location>
        <begin position="152"/>
        <end position="165"/>
    </location>
</feature>
<proteinExistence type="predicted"/>
<evidence type="ECO:0000313" key="2">
    <source>
        <dbReference type="EMBL" id="CAF0918033.1"/>
    </source>
</evidence>
<dbReference type="AlphaFoldDB" id="A0A814ASY7"/>
<feature type="region of interest" description="Disordered" evidence="1">
    <location>
        <begin position="127"/>
        <end position="165"/>
    </location>
</feature>
<reference evidence="2" key="1">
    <citation type="submission" date="2021-02" db="EMBL/GenBank/DDBJ databases">
        <authorList>
            <person name="Nowell W R."/>
        </authorList>
    </citation>
    <scope>NUCLEOTIDE SEQUENCE</scope>
</reference>
<comment type="caution">
    <text evidence="2">The sequence shown here is derived from an EMBL/GenBank/DDBJ whole genome shotgun (WGS) entry which is preliminary data.</text>
</comment>
<evidence type="ECO:0000256" key="1">
    <source>
        <dbReference type="SAM" id="MobiDB-lite"/>
    </source>
</evidence>
<gene>
    <name evidence="2" type="ORF">SEV965_LOCUS6493</name>
</gene>
<evidence type="ECO:0000313" key="3">
    <source>
        <dbReference type="Proteomes" id="UP000663889"/>
    </source>
</evidence>
<accession>A0A814ASY7</accession>